<dbReference type="AlphaFoldDB" id="A0A9R1XEU3"/>
<keyword evidence="3" id="KW-1185">Reference proteome</keyword>
<dbReference type="Proteomes" id="UP000235145">
    <property type="component" value="Unassembled WGS sequence"/>
</dbReference>
<dbReference type="EMBL" id="NBSK02000004">
    <property type="protein sequence ID" value="KAJ0210216.1"/>
    <property type="molecule type" value="Genomic_DNA"/>
</dbReference>
<accession>A0A9R1XEU3</accession>
<name>A0A9R1XEU3_LACSA</name>
<comment type="caution">
    <text evidence="2">The sequence shown here is derived from an EMBL/GenBank/DDBJ whole genome shotgun (WGS) entry which is preliminary data.</text>
</comment>
<dbReference type="Pfam" id="PF17921">
    <property type="entry name" value="Integrase_H2C2"/>
    <property type="match status" value="1"/>
</dbReference>
<feature type="domain" description="Integrase zinc-binding" evidence="1">
    <location>
        <begin position="92"/>
        <end position="135"/>
    </location>
</feature>
<protein>
    <recommendedName>
        <fullName evidence="1">Integrase zinc-binding domain-containing protein</fullName>
    </recommendedName>
</protein>
<reference evidence="2 3" key="1">
    <citation type="journal article" date="2017" name="Nat. Commun.">
        <title>Genome assembly with in vitro proximity ligation data and whole-genome triplication in lettuce.</title>
        <authorList>
            <person name="Reyes-Chin-Wo S."/>
            <person name="Wang Z."/>
            <person name="Yang X."/>
            <person name="Kozik A."/>
            <person name="Arikit S."/>
            <person name="Song C."/>
            <person name="Xia L."/>
            <person name="Froenicke L."/>
            <person name="Lavelle D.O."/>
            <person name="Truco M.J."/>
            <person name="Xia R."/>
            <person name="Zhu S."/>
            <person name="Xu C."/>
            <person name="Xu H."/>
            <person name="Xu X."/>
            <person name="Cox K."/>
            <person name="Korf I."/>
            <person name="Meyers B.C."/>
            <person name="Michelmore R.W."/>
        </authorList>
    </citation>
    <scope>NUCLEOTIDE SEQUENCE [LARGE SCALE GENOMIC DNA]</scope>
    <source>
        <strain evidence="3">cv. Salinas</strain>
        <tissue evidence="2">Seedlings</tissue>
    </source>
</reference>
<dbReference type="Gene3D" id="1.10.340.70">
    <property type="match status" value="1"/>
</dbReference>
<sequence>MGFEFEIQYRMVVSNWLADALSRKGLDAEMHNMEVGCWKHWNKLREEMARDEFISRVKKELEVYCSSHQGFSVYQGNIYYKNSLVITAKSPVIQEVMAEFHNSQVGGHAGERKTYQRAVAEVYWQGMIKDIIVYCTLKNIRIIATHPATNVSVGGGDYGLHKGITKI</sequence>
<organism evidence="2 3">
    <name type="scientific">Lactuca sativa</name>
    <name type="common">Garden lettuce</name>
    <dbReference type="NCBI Taxonomy" id="4236"/>
    <lineage>
        <taxon>Eukaryota</taxon>
        <taxon>Viridiplantae</taxon>
        <taxon>Streptophyta</taxon>
        <taxon>Embryophyta</taxon>
        <taxon>Tracheophyta</taxon>
        <taxon>Spermatophyta</taxon>
        <taxon>Magnoliopsida</taxon>
        <taxon>eudicotyledons</taxon>
        <taxon>Gunneridae</taxon>
        <taxon>Pentapetalae</taxon>
        <taxon>asterids</taxon>
        <taxon>campanulids</taxon>
        <taxon>Asterales</taxon>
        <taxon>Asteraceae</taxon>
        <taxon>Cichorioideae</taxon>
        <taxon>Cichorieae</taxon>
        <taxon>Lactucinae</taxon>
        <taxon>Lactuca</taxon>
    </lineage>
</organism>
<proteinExistence type="predicted"/>
<evidence type="ECO:0000259" key="1">
    <source>
        <dbReference type="Pfam" id="PF17921"/>
    </source>
</evidence>
<evidence type="ECO:0000313" key="3">
    <source>
        <dbReference type="Proteomes" id="UP000235145"/>
    </source>
</evidence>
<dbReference type="InterPro" id="IPR041588">
    <property type="entry name" value="Integrase_H2C2"/>
</dbReference>
<gene>
    <name evidence="2" type="ORF">LSAT_V11C400166500</name>
</gene>
<evidence type="ECO:0000313" key="2">
    <source>
        <dbReference type="EMBL" id="KAJ0210216.1"/>
    </source>
</evidence>